<organism evidence="1 2">
    <name type="scientific">Mycolicibacterium fluoranthenivorans</name>
    <dbReference type="NCBI Taxonomy" id="258505"/>
    <lineage>
        <taxon>Bacteria</taxon>
        <taxon>Bacillati</taxon>
        <taxon>Actinomycetota</taxon>
        <taxon>Actinomycetes</taxon>
        <taxon>Mycobacteriales</taxon>
        <taxon>Mycobacteriaceae</taxon>
        <taxon>Mycolicibacterium</taxon>
    </lineage>
</organism>
<dbReference type="EMBL" id="FMUB01000006">
    <property type="protein sequence ID" value="SCX22371.1"/>
    <property type="molecule type" value="Genomic_DNA"/>
</dbReference>
<dbReference type="AlphaFoldDB" id="A0A1G4WG69"/>
<evidence type="ECO:0008006" key="3">
    <source>
        <dbReference type="Google" id="ProtNLM"/>
    </source>
</evidence>
<dbReference type="Proteomes" id="UP000199707">
    <property type="component" value="Unassembled WGS sequence"/>
</dbReference>
<dbReference type="Gene3D" id="3.10.490.10">
    <property type="entry name" value="Gamma-glutamyl cyclotransferase-like"/>
    <property type="match status" value="1"/>
</dbReference>
<name>A0A1G4WG69_9MYCO</name>
<reference evidence="2" key="1">
    <citation type="submission" date="2016-10" db="EMBL/GenBank/DDBJ databases">
        <authorList>
            <person name="Varghese N."/>
            <person name="Submissions S."/>
        </authorList>
    </citation>
    <scope>NUCLEOTIDE SEQUENCE [LARGE SCALE GENOMIC DNA]</scope>
    <source>
        <strain evidence="2">UNC267MFSha1.1M11</strain>
    </source>
</reference>
<proteinExistence type="predicted"/>
<dbReference type="STRING" id="1502745.SAMN02799620_03253"/>
<protein>
    <recommendedName>
        <fullName evidence="3">Histone deacetylase</fullName>
    </recommendedName>
</protein>
<accession>A0A1G4WG69</accession>
<gene>
    <name evidence="1" type="ORF">SAMN02799620_03253</name>
</gene>
<dbReference type="RefSeq" id="WP_220388638.1">
    <property type="nucleotide sequence ID" value="NZ_FMUB01000006.1"/>
</dbReference>
<evidence type="ECO:0000313" key="2">
    <source>
        <dbReference type="Proteomes" id="UP000199707"/>
    </source>
</evidence>
<sequence length="207" mass="22186">MIPRPGTADPVWYVAYGSNLCAARFRCYLAGGRPAGARRTYTGCRDQTLPTESAATVLPGGLVFAGRSTVWGGGMAFYDPARGGGLAARAYLVRFGQLVDVVAQEIRHPVGSALVPGAEVGHGWALPSRVYETLLHVGHLDGLPMFTLTSLRDLQPRTPSVPYLRTVLDGLGETFGWTAEQRSDYLLGAPGVTPGWTARQLRLVQFG</sequence>
<evidence type="ECO:0000313" key="1">
    <source>
        <dbReference type="EMBL" id="SCX22371.1"/>
    </source>
</evidence>